<feature type="domain" description="Arrestin C-terminal-like" evidence="2">
    <location>
        <begin position="294"/>
        <end position="454"/>
    </location>
</feature>
<evidence type="ECO:0000313" key="3">
    <source>
        <dbReference type="EMBL" id="PPQ67153.1"/>
    </source>
</evidence>
<dbReference type="InterPro" id="IPR014756">
    <property type="entry name" value="Ig_E-set"/>
</dbReference>
<dbReference type="EMBL" id="NHYD01003976">
    <property type="protein sequence ID" value="PPQ67153.1"/>
    <property type="molecule type" value="Genomic_DNA"/>
</dbReference>
<dbReference type="GO" id="GO:0070086">
    <property type="term" value="P:ubiquitin-dependent endocytosis"/>
    <property type="evidence" value="ECO:0007669"/>
    <property type="project" value="TreeGrafter"/>
</dbReference>
<dbReference type="InterPro" id="IPR011022">
    <property type="entry name" value="Arrestin_C-like"/>
</dbReference>
<feature type="region of interest" description="Disordered" evidence="1">
    <location>
        <begin position="33"/>
        <end position="68"/>
    </location>
</feature>
<proteinExistence type="predicted"/>
<dbReference type="InParanoid" id="A0A409VLP8"/>
<dbReference type="OrthoDB" id="298939at2759"/>
<dbReference type="SMART" id="SM01017">
    <property type="entry name" value="Arrestin_C"/>
    <property type="match status" value="1"/>
</dbReference>
<keyword evidence="4" id="KW-1185">Reference proteome</keyword>
<comment type="caution">
    <text evidence="3">The sequence shown here is derived from an EMBL/GenBank/DDBJ whole genome shotgun (WGS) entry which is preliminary data.</text>
</comment>
<name>A0A409VLP8_PSICY</name>
<evidence type="ECO:0000313" key="4">
    <source>
        <dbReference type="Proteomes" id="UP000283269"/>
    </source>
</evidence>
<dbReference type="Proteomes" id="UP000283269">
    <property type="component" value="Unassembled WGS sequence"/>
</dbReference>
<dbReference type="Pfam" id="PF02752">
    <property type="entry name" value="Arrestin_C"/>
    <property type="match status" value="1"/>
</dbReference>
<evidence type="ECO:0000256" key="1">
    <source>
        <dbReference type="SAM" id="MobiDB-lite"/>
    </source>
</evidence>
<dbReference type="InterPro" id="IPR014752">
    <property type="entry name" value="Arrestin-like_C"/>
</dbReference>
<dbReference type="PANTHER" id="PTHR11188:SF17">
    <property type="entry name" value="FI21816P1"/>
    <property type="match status" value="1"/>
</dbReference>
<reference evidence="3 4" key="1">
    <citation type="journal article" date="2018" name="Evol. Lett.">
        <title>Horizontal gene cluster transfer increased hallucinogenic mushroom diversity.</title>
        <authorList>
            <person name="Reynolds H.T."/>
            <person name="Vijayakumar V."/>
            <person name="Gluck-Thaler E."/>
            <person name="Korotkin H.B."/>
            <person name="Matheny P.B."/>
            <person name="Slot J.C."/>
        </authorList>
    </citation>
    <scope>NUCLEOTIDE SEQUENCE [LARGE SCALE GENOMIC DNA]</scope>
    <source>
        <strain evidence="3 4">2631</strain>
    </source>
</reference>
<dbReference type="GO" id="GO:0005886">
    <property type="term" value="C:plasma membrane"/>
    <property type="evidence" value="ECO:0007669"/>
    <property type="project" value="TreeGrafter"/>
</dbReference>
<dbReference type="AlphaFoldDB" id="A0A409VLP8"/>
<dbReference type="GO" id="GO:0031625">
    <property type="term" value="F:ubiquitin protein ligase binding"/>
    <property type="evidence" value="ECO:0007669"/>
    <property type="project" value="TreeGrafter"/>
</dbReference>
<dbReference type="GO" id="GO:0005829">
    <property type="term" value="C:cytosol"/>
    <property type="evidence" value="ECO:0007669"/>
    <property type="project" value="TreeGrafter"/>
</dbReference>
<dbReference type="SUPFAM" id="SSF81296">
    <property type="entry name" value="E set domains"/>
    <property type="match status" value="1"/>
</dbReference>
<dbReference type="STRING" id="93625.A0A409VLP8"/>
<protein>
    <recommendedName>
        <fullName evidence="2">Arrestin C-terminal-like domain-containing protein</fullName>
    </recommendedName>
</protein>
<organism evidence="3 4">
    <name type="scientific">Psilocybe cyanescens</name>
    <dbReference type="NCBI Taxonomy" id="93625"/>
    <lineage>
        <taxon>Eukaryota</taxon>
        <taxon>Fungi</taxon>
        <taxon>Dikarya</taxon>
        <taxon>Basidiomycota</taxon>
        <taxon>Agaricomycotina</taxon>
        <taxon>Agaricomycetes</taxon>
        <taxon>Agaricomycetidae</taxon>
        <taxon>Agaricales</taxon>
        <taxon>Agaricineae</taxon>
        <taxon>Strophariaceae</taxon>
        <taxon>Psilocybe</taxon>
    </lineage>
</organism>
<evidence type="ECO:0000259" key="2">
    <source>
        <dbReference type="SMART" id="SM01017"/>
    </source>
</evidence>
<sequence>MDSEQKPILGGCSTDELGLTLTPECQQSPRCETVEHRPSSDTDANAKCYKSSGSAAHDTPSVHDNERDWKGSEIDTVLGNAKSRLKSGTRLLPQAPGEQRGVALEKAKRRASVNADILLSNDICVEGGYLQGLVKLQIKKRLKKSQSVLLSGGKIRVFGFESTTKEEERFTFYQFCVDLSDVASGLDAVYYSEPDADGFIKAAEGVHILPFTFQLTSSRVQGTPKGPMHAQSGASVRYIAMVSFRIKDAASGKMSVAHFYRDCSVWPRLNPSIVLAPTSRPIQVTVSDGVEMGGNGKITLTASLHRLHWVAGQLCHVRFDVVNASKKTLKLLSLELFQTITTFRTKTISRDVQSNDNKEDTFQSTATQKQIAHSTLTIREVGTRGHASAKGWWMGVAAGSSQIFSHSILLPACALSIPQGKLLEVSYTLRATISPGSFLSTNVNVSIPLEIINFLSIDPPPRIVIELDAKHATTKEWQRATLSVAGDGLPEANDENESTEFEDNHISECDSDGLGSLSVHDDTDEVVKHVVSSAKIDEDDAPRFADLYYSLREESPRRESDAYLAMPIKEKSTRVPLARRT</sequence>
<dbReference type="GO" id="GO:0030674">
    <property type="term" value="F:protein-macromolecule adaptor activity"/>
    <property type="evidence" value="ECO:0007669"/>
    <property type="project" value="TreeGrafter"/>
</dbReference>
<accession>A0A409VLP8</accession>
<feature type="non-terminal residue" evidence="3">
    <location>
        <position position="581"/>
    </location>
</feature>
<dbReference type="Gene3D" id="2.60.40.640">
    <property type="match status" value="1"/>
</dbReference>
<gene>
    <name evidence="3" type="ORF">CVT25_005754</name>
</gene>
<dbReference type="PANTHER" id="PTHR11188">
    <property type="entry name" value="ARRESTIN DOMAIN CONTAINING PROTEIN"/>
    <property type="match status" value="1"/>
</dbReference>
<dbReference type="InterPro" id="IPR050357">
    <property type="entry name" value="Arrestin_domain-protein"/>
</dbReference>